<evidence type="ECO:0000256" key="1">
    <source>
        <dbReference type="ARBA" id="ARBA00004141"/>
    </source>
</evidence>
<evidence type="ECO:0000256" key="5">
    <source>
        <dbReference type="ARBA" id="ARBA00022989"/>
    </source>
</evidence>
<evidence type="ECO:0000259" key="9">
    <source>
        <dbReference type="PROSITE" id="PS50850"/>
    </source>
</evidence>
<dbReference type="PANTHER" id="PTHR48022:SF5">
    <property type="entry name" value="ALPHA-GLUCOSIDES PERMEASE MPH2-RELATED"/>
    <property type="match status" value="1"/>
</dbReference>
<evidence type="ECO:0000256" key="6">
    <source>
        <dbReference type="ARBA" id="ARBA00023136"/>
    </source>
</evidence>
<feature type="transmembrane region" description="Helical" evidence="8">
    <location>
        <begin position="482"/>
        <end position="503"/>
    </location>
</feature>
<protein>
    <submittedName>
        <fullName evidence="10">General substrate transporter</fullName>
    </submittedName>
</protein>
<feature type="transmembrane region" description="Helical" evidence="8">
    <location>
        <begin position="416"/>
        <end position="439"/>
    </location>
</feature>
<keyword evidence="6 8" id="KW-0472">Membrane</keyword>
<dbReference type="SUPFAM" id="SSF103473">
    <property type="entry name" value="MFS general substrate transporter"/>
    <property type="match status" value="1"/>
</dbReference>
<dbReference type="InterPro" id="IPR036259">
    <property type="entry name" value="MFS_trans_sf"/>
</dbReference>
<evidence type="ECO:0000256" key="2">
    <source>
        <dbReference type="ARBA" id="ARBA00010992"/>
    </source>
</evidence>
<evidence type="ECO:0000313" key="11">
    <source>
        <dbReference type="Proteomes" id="UP000887229"/>
    </source>
</evidence>
<evidence type="ECO:0000256" key="7">
    <source>
        <dbReference type="RuleBase" id="RU003346"/>
    </source>
</evidence>
<feature type="transmembrane region" description="Helical" evidence="8">
    <location>
        <begin position="451"/>
        <end position="470"/>
    </location>
</feature>
<keyword evidence="5 8" id="KW-1133">Transmembrane helix</keyword>
<dbReference type="InterPro" id="IPR003663">
    <property type="entry name" value="Sugar/inositol_transpt"/>
</dbReference>
<feature type="transmembrane region" description="Helical" evidence="8">
    <location>
        <begin position="140"/>
        <end position="161"/>
    </location>
</feature>
<evidence type="ECO:0000256" key="4">
    <source>
        <dbReference type="ARBA" id="ARBA00022692"/>
    </source>
</evidence>
<dbReference type="InterPro" id="IPR020846">
    <property type="entry name" value="MFS_dom"/>
</dbReference>
<evidence type="ECO:0000313" key="10">
    <source>
        <dbReference type="EMBL" id="KAG9252555.1"/>
    </source>
</evidence>
<comment type="caution">
    <text evidence="10">The sequence shown here is derived from an EMBL/GenBank/DDBJ whole genome shotgun (WGS) entry which is preliminary data.</text>
</comment>
<keyword evidence="11" id="KW-1185">Reference proteome</keyword>
<feature type="domain" description="Major facilitator superfamily (MFS) profile" evidence="9">
    <location>
        <begin position="62"/>
        <end position="509"/>
    </location>
</feature>
<keyword evidence="4 8" id="KW-0812">Transmembrane</keyword>
<dbReference type="InterPro" id="IPR050360">
    <property type="entry name" value="MFS_Sugar_Transporters"/>
</dbReference>
<dbReference type="Proteomes" id="UP000887229">
    <property type="component" value="Unassembled WGS sequence"/>
</dbReference>
<dbReference type="Pfam" id="PF00083">
    <property type="entry name" value="Sugar_tr"/>
    <property type="match status" value="1"/>
</dbReference>
<dbReference type="RefSeq" id="XP_046116479.1">
    <property type="nucleotide sequence ID" value="XM_046258332.1"/>
</dbReference>
<feature type="transmembrane region" description="Helical" evidence="8">
    <location>
        <begin position="173"/>
        <end position="194"/>
    </location>
</feature>
<dbReference type="GO" id="GO:0005351">
    <property type="term" value="F:carbohydrate:proton symporter activity"/>
    <property type="evidence" value="ECO:0007669"/>
    <property type="project" value="TreeGrafter"/>
</dbReference>
<dbReference type="InterPro" id="IPR005828">
    <property type="entry name" value="MFS_sugar_transport-like"/>
</dbReference>
<keyword evidence="3 7" id="KW-0813">Transport</keyword>
<reference evidence="10" key="1">
    <citation type="journal article" date="2021" name="IMA Fungus">
        <title>Genomic characterization of three marine fungi, including Emericellopsis atlantica sp. nov. with signatures of a generalist lifestyle and marine biomass degradation.</title>
        <authorList>
            <person name="Hagestad O.C."/>
            <person name="Hou L."/>
            <person name="Andersen J.H."/>
            <person name="Hansen E.H."/>
            <person name="Altermark B."/>
            <person name="Li C."/>
            <person name="Kuhnert E."/>
            <person name="Cox R.J."/>
            <person name="Crous P.W."/>
            <person name="Spatafora J.W."/>
            <person name="Lail K."/>
            <person name="Amirebrahimi M."/>
            <person name="Lipzen A."/>
            <person name="Pangilinan J."/>
            <person name="Andreopoulos W."/>
            <person name="Hayes R.D."/>
            <person name="Ng V."/>
            <person name="Grigoriev I.V."/>
            <person name="Jackson S.A."/>
            <person name="Sutton T.D.S."/>
            <person name="Dobson A.D.W."/>
            <person name="Rama T."/>
        </authorList>
    </citation>
    <scope>NUCLEOTIDE SEQUENCE</scope>
    <source>
        <strain evidence="10">TS7</strain>
    </source>
</reference>
<sequence length="557" mass="62241">MASEKRTDATDLGVESNQDLRHLENVDIHDKSLNAGAMEATAQEHSVGFIQGFKTYRKAAMWSFLISMTVIMEGYDVTLLGSFYGYPSFREKYGKVINEENGYQISSTWQQRFNCLAAVANIVGALLNGWATARWGHRKVLIGSLFWLSAFIFVVFFAPNIQVLLVGQTLCNVPWGVFATTGPSYAAEVTPLAIRGYMTSYINLCWVIGQFISALVLKSLVNNPTHWGYKIPFALQWIWPIPLGLAAFFAPESPWFLVRQGRLEEAKHSLKRLSEPEHNINYDNAVALMVHTNKIEIEETAGVNIWDVFKGTNLRRTEVACMSFMSQITNGGALCYSGSFFFQQIGNGLPPNTSYAIALGGKGLAFICTIISWAFIHKIGRRRIWLYGFGTLACILWIVGFLALAPKQTLSLSWAQAILCVVWLGVYSASVGPIVYTIVAEIGSTRLRTQTVVLARSVYYTGNIIFGGVINPKMMAPDDWNLKGKAALFWSSLATVTFIWGYFRLPETKDRTFGEMDIMFHNRVSARKTAKYVIPEEDFNRTGDADPVIRDEKTATS</sequence>
<feature type="transmembrane region" description="Helical" evidence="8">
    <location>
        <begin position="116"/>
        <end position="133"/>
    </location>
</feature>
<dbReference type="NCBIfam" id="TIGR00879">
    <property type="entry name" value="SP"/>
    <property type="match status" value="1"/>
</dbReference>
<dbReference type="GeneID" id="70289235"/>
<name>A0A9P8CN02_9HYPO</name>
<gene>
    <name evidence="10" type="ORF">F5Z01DRAFT_233233</name>
</gene>
<dbReference type="AlphaFoldDB" id="A0A9P8CN02"/>
<comment type="similarity">
    <text evidence="2 7">Belongs to the major facilitator superfamily. Sugar transporter (TC 2.A.1.1) family.</text>
</comment>
<dbReference type="PANTHER" id="PTHR48022">
    <property type="entry name" value="PLASTIDIC GLUCOSE TRANSPORTER 4"/>
    <property type="match status" value="1"/>
</dbReference>
<accession>A0A9P8CN02</accession>
<organism evidence="10 11">
    <name type="scientific">Emericellopsis atlantica</name>
    <dbReference type="NCBI Taxonomy" id="2614577"/>
    <lineage>
        <taxon>Eukaryota</taxon>
        <taxon>Fungi</taxon>
        <taxon>Dikarya</taxon>
        <taxon>Ascomycota</taxon>
        <taxon>Pezizomycotina</taxon>
        <taxon>Sordariomycetes</taxon>
        <taxon>Hypocreomycetidae</taxon>
        <taxon>Hypocreales</taxon>
        <taxon>Bionectriaceae</taxon>
        <taxon>Emericellopsis</taxon>
    </lineage>
</organism>
<dbReference type="FunFam" id="1.20.1250.20:FF:000078">
    <property type="entry name" value="MFS maltose transporter, putative"/>
    <property type="match status" value="1"/>
</dbReference>
<feature type="transmembrane region" description="Helical" evidence="8">
    <location>
        <begin position="319"/>
        <end position="342"/>
    </location>
</feature>
<feature type="transmembrane region" description="Helical" evidence="8">
    <location>
        <begin position="384"/>
        <end position="404"/>
    </location>
</feature>
<dbReference type="Gene3D" id="1.20.1250.20">
    <property type="entry name" value="MFS general substrate transporter like domains"/>
    <property type="match status" value="1"/>
</dbReference>
<dbReference type="OrthoDB" id="6612291at2759"/>
<dbReference type="PROSITE" id="PS50850">
    <property type="entry name" value="MFS"/>
    <property type="match status" value="1"/>
</dbReference>
<dbReference type="GO" id="GO:0016020">
    <property type="term" value="C:membrane"/>
    <property type="evidence" value="ECO:0007669"/>
    <property type="project" value="UniProtKB-SubCell"/>
</dbReference>
<dbReference type="EMBL" id="MU251262">
    <property type="protein sequence ID" value="KAG9252555.1"/>
    <property type="molecule type" value="Genomic_DNA"/>
</dbReference>
<evidence type="ECO:0000256" key="8">
    <source>
        <dbReference type="SAM" id="Phobius"/>
    </source>
</evidence>
<feature type="transmembrane region" description="Helical" evidence="8">
    <location>
        <begin position="237"/>
        <end position="258"/>
    </location>
</feature>
<proteinExistence type="inferred from homology"/>
<feature type="transmembrane region" description="Helical" evidence="8">
    <location>
        <begin position="201"/>
        <end position="217"/>
    </location>
</feature>
<feature type="transmembrane region" description="Helical" evidence="8">
    <location>
        <begin position="354"/>
        <end position="377"/>
    </location>
</feature>
<comment type="subcellular location">
    <subcellularLocation>
        <location evidence="1">Membrane</location>
        <topology evidence="1">Multi-pass membrane protein</topology>
    </subcellularLocation>
</comment>
<feature type="transmembrane region" description="Helical" evidence="8">
    <location>
        <begin position="64"/>
        <end position="86"/>
    </location>
</feature>
<evidence type="ECO:0000256" key="3">
    <source>
        <dbReference type="ARBA" id="ARBA00022448"/>
    </source>
</evidence>